<evidence type="ECO:0000313" key="1">
    <source>
        <dbReference type="EMBL" id="BAK05080.1"/>
    </source>
</evidence>
<organism evidence="1">
    <name type="scientific">Hordeum vulgare subsp. vulgare</name>
    <name type="common">Domesticated barley</name>
    <dbReference type="NCBI Taxonomy" id="112509"/>
    <lineage>
        <taxon>Eukaryota</taxon>
        <taxon>Viridiplantae</taxon>
        <taxon>Streptophyta</taxon>
        <taxon>Embryophyta</taxon>
        <taxon>Tracheophyta</taxon>
        <taxon>Spermatophyta</taxon>
        <taxon>Magnoliopsida</taxon>
        <taxon>Liliopsida</taxon>
        <taxon>Poales</taxon>
        <taxon>Poaceae</taxon>
        <taxon>BOP clade</taxon>
        <taxon>Pooideae</taxon>
        <taxon>Triticodae</taxon>
        <taxon>Triticeae</taxon>
        <taxon>Hordeinae</taxon>
        <taxon>Hordeum</taxon>
    </lineage>
</organism>
<dbReference type="AlphaFoldDB" id="F2ECK8"/>
<accession>F2ECK8</accession>
<reference evidence="1" key="1">
    <citation type="journal article" date="2011" name="Plant Physiol.">
        <title>Comprehensive sequence analysis of 24,783 barley full-length cDNAs derived from 12 clone libraries.</title>
        <authorList>
            <person name="Matsumoto T."/>
            <person name="Tanaka T."/>
            <person name="Sakai H."/>
            <person name="Amano N."/>
            <person name="Kanamori H."/>
            <person name="Kurita K."/>
            <person name="Kikuta A."/>
            <person name="Kamiya K."/>
            <person name="Yamamoto M."/>
            <person name="Ikawa H."/>
            <person name="Fujii N."/>
            <person name="Hori K."/>
            <person name="Itoh T."/>
            <person name="Sato K."/>
        </authorList>
    </citation>
    <scope>NUCLEOTIDE SEQUENCE</scope>
    <source>
        <tissue evidence="1">Flower</tissue>
    </source>
</reference>
<name>F2ECK8_HORVV</name>
<dbReference type="KEGG" id="hvg:123448350"/>
<dbReference type="RefSeq" id="XP_044981121.1">
    <property type="nucleotide sequence ID" value="XM_045125186.1"/>
</dbReference>
<sequence>MPAAVVANGRFHIPEEGFADETTGAGAPAATQSPGICASPWTYLRITHGQEVEPARAMSPTRPFFLLRCGPSPILPLSPLFSLSLSQSPCQGSHGALIVSPLLVPRLVPLELQGTRFAPYLVDSSIPYLEHVQLTSSASPRWRCLTLSLASLAVAFVFCV</sequence>
<protein>
    <submittedName>
        <fullName evidence="1">Predicted protein</fullName>
    </submittedName>
</protein>
<proteinExistence type="evidence at transcript level"/>
<dbReference type="GeneID" id="123448350"/>
<dbReference type="EMBL" id="AK373883">
    <property type="protein sequence ID" value="BAK05080.1"/>
    <property type="molecule type" value="mRNA"/>
</dbReference>